<evidence type="ECO:0000313" key="1">
    <source>
        <dbReference type="Proteomes" id="UP001652628"/>
    </source>
</evidence>
<organism evidence="1 2">
    <name type="scientific">Drosophila suzukii</name>
    <name type="common">Spotted-wing drosophila fruit fly</name>
    <dbReference type="NCBI Taxonomy" id="28584"/>
    <lineage>
        <taxon>Eukaryota</taxon>
        <taxon>Metazoa</taxon>
        <taxon>Ecdysozoa</taxon>
        <taxon>Arthropoda</taxon>
        <taxon>Hexapoda</taxon>
        <taxon>Insecta</taxon>
        <taxon>Pterygota</taxon>
        <taxon>Neoptera</taxon>
        <taxon>Endopterygota</taxon>
        <taxon>Diptera</taxon>
        <taxon>Brachycera</taxon>
        <taxon>Muscomorpha</taxon>
        <taxon>Ephydroidea</taxon>
        <taxon>Drosophilidae</taxon>
        <taxon>Drosophila</taxon>
        <taxon>Sophophora</taxon>
    </lineage>
</organism>
<gene>
    <name evidence="2" type="primary">LOC139354963</name>
</gene>
<name>A0ABM4TZH2_DROSZ</name>
<evidence type="ECO:0000313" key="2">
    <source>
        <dbReference type="RefSeq" id="XP_070855339.1"/>
    </source>
</evidence>
<dbReference type="GeneID" id="139354963"/>
<protein>
    <submittedName>
        <fullName evidence="2">Uncharacterized protein</fullName>
    </submittedName>
</protein>
<accession>A0ABM4TZH2</accession>
<dbReference type="RefSeq" id="XP_070855339.1">
    <property type="nucleotide sequence ID" value="XM_070999238.1"/>
</dbReference>
<sequence>MRPQGRKLALILEWQPRRSDLGADYNPEWYSGTSVGTPDPRNRNYNNRMEAQWIVAPVGWRVDTHQRRLPTALVASIQEQDRRRVRYLRQIEGHRFRVTITAGREVIVSLRHIHAEERGGRTLAGLSFIPAHEKGPYKPRWYPADSG</sequence>
<proteinExistence type="predicted"/>
<dbReference type="Proteomes" id="UP001652628">
    <property type="component" value="Unplaced"/>
</dbReference>
<keyword evidence="1" id="KW-1185">Reference proteome</keyword>
<reference evidence="2" key="1">
    <citation type="submission" date="2025-08" db="UniProtKB">
        <authorList>
            <consortium name="RefSeq"/>
        </authorList>
    </citation>
    <scope>IDENTIFICATION</scope>
</reference>